<gene>
    <name evidence="5" type="ORF">SAMN04489860_0210</name>
</gene>
<feature type="region of interest" description="Disordered" evidence="4">
    <location>
        <begin position="1"/>
        <end position="20"/>
    </location>
</feature>
<evidence type="ECO:0000313" key="5">
    <source>
        <dbReference type="EMBL" id="SDR84888.1"/>
    </source>
</evidence>
<protein>
    <submittedName>
        <fullName evidence="5">NADP-dependent 3-hydroxy acid dehydrogenase YdfG</fullName>
    </submittedName>
</protein>
<dbReference type="PRINTS" id="PR00081">
    <property type="entry name" value="GDHRDH"/>
</dbReference>
<dbReference type="PANTHER" id="PTHR42901:SF1">
    <property type="entry name" value="ALCOHOL DEHYDROGENASE"/>
    <property type="match status" value="1"/>
</dbReference>
<keyword evidence="2" id="KW-0560">Oxidoreductase</keyword>
<dbReference type="PANTHER" id="PTHR42901">
    <property type="entry name" value="ALCOHOL DEHYDROGENASE"/>
    <property type="match status" value="1"/>
</dbReference>
<dbReference type="AlphaFoldDB" id="A0A1H1MDR2"/>
<dbReference type="EMBL" id="LT629776">
    <property type="protein sequence ID" value="SDR84888.1"/>
    <property type="molecule type" value="Genomic_DNA"/>
</dbReference>
<dbReference type="PROSITE" id="PS00061">
    <property type="entry name" value="ADH_SHORT"/>
    <property type="match status" value="1"/>
</dbReference>
<dbReference type="Proteomes" id="UP000185663">
    <property type="component" value="Chromosome I"/>
</dbReference>
<comment type="similarity">
    <text evidence="1 3">Belongs to the short-chain dehydrogenases/reductases (SDR) family.</text>
</comment>
<evidence type="ECO:0000256" key="3">
    <source>
        <dbReference type="RuleBase" id="RU000363"/>
    </source>
</evidence>
<evidence type="ECO:0000256" key="4">
    <source>
        <dbReference type="SAM" id="MobiDB-lite"/>
    </source>
</evidence>
<name>A0A1H1MDR2_9CELL</name>
<dbReference type="InterPro" id="IPR002347">
    <property type="entry name" value="SDR_fam"/>
</dbReference>
<dbReference type="RefSeq" id="WP_331713060.1">
    <property type="nucleotide sequence ID" value="NZ_LT629776.1"/>
</dbReference>
<dbReference type="Gene3D" id="3.40.50.720">
    <property type="entry name" value="NAD(P)-binding Rossmann-like Domain"/>
    <property type="match status" value="1"/>
</dbReference>
<dbReference type="STRING" id="545619.SAMN04489860_0210"/>
<sequence>MLDDGHRRTRPQALEKPMHPHPVAVVTGASSGIGAASARALSDAGYHVVLGARRADKLAEVASAVGGTAVALDVTDQASVDAFVARVREDLGRCDVLVNNAGGALGADSVAEANLDDWQWMYDVNVLGTVRVTQALLPLLIGSGDGQVITIGSVAAREAYEGGAGYNAAKFGVAALSRVLRIELLGQPVRVCEIDPGMVETEFSLVRFKGDAQKAAAVYDGVTPLSAEDVAETVRWVATRPAHVNIDQILMLARDQSSAKVVHRQA</sequence>
<evidence type="ECO:0000256" key="2">
    <source>
        <dbReference type="ARBA" id="ARBA00023002"/>
    </source>
</evidence>
<dbReference type="FunFam" id="3.40.50.720:FF:000047">
    <property type="entry name" value="NADP-dependent L-serine/L-allo-threonine dehydrogenase"/>
    <property type="match status" value="1"/>
</dbReference>
<dbReference type="Pfam" id="PF00106">
    <property type="entry name" value="adh_short"/>
    <property type="match status" value="1"/>
</dbReference>
<reference evidence="5 6" key="1">
    <citation type="submission" date="2016-10" db="EMBL/GenBank/DDBJ databases">
        <authorList>
            <person name="de Groot N.N."/>
        </authorList>
    </citation>
    <scope>NUCLEOTIDE SEQUENCE [LARGE SCALE GENOMIC DNA]</scope>
    <source>
        <strain evidence="5 6">DSM 22126</strain>
    </source>
</reference>
<dbReference type="InterPro" id="IPR036291">
    <property type="entry name" value="NAD(P)-bd_dom_sf"/>
</dbReference>
<dbReference type="InterPro" id="IPR020904">
    <property type="entry name" value="Sc_DH/Rdtase_CS"/>
</dbReference>
<evidence type="ECO:0000256" key="1">
    <source>
        <dbReference type="ARBA" id="ARBA00006484"/>
    </source>
</evidence>
<dbReference type="PRINTS" id="PR00080">
    <property type="entry name" value="SDRFAMILY"/>
</dbReference>
<keyword evidence="6" id="KW-1185">Reference proteome</keyword>
<dbReference type="GO" id="GO:0016616">
    <property type="term" value="F:oxidoreductase activity, acting on the CH-OH group of donors, NAD or NADP as acceptor"/>
    <property type="evidence" value="ECO:0007669"/>
    <property type="project" value="UniProtKB-ARBA"/>
</dbReference>
<dbReference type="SUPFAM" id="SSF51735">
    <property type="entry name" value="NAD(P)-binding Rossmann-fold domains"/>
    <property type="match status" value="1"/>
</dbReference>
<accession>A0A1H1MDR2</accession>
<proteinExistence type="inferred from homology"/>
<evidence type="ECO:0000313" key="6">
    <source>
        <dbReference type="Proteomes" id="UP000185663"/>
    </source>
</evidence>
<dbReference type="eggNOG" id="COG4221">
    <property type="taxonomic scope" value="Bacteria"/>
</dbReference>
<organism evidence="5 6">
    <name type="scientific">Paraoerskovia marina</name>
    <dbReference type="NCBI Taxonomy" id="545619"/>
    <lineage>
        <taxon>Bacteria</taxon>
        <taxon>Bacillati</taxon>
        <taxon>Actinomycetota</taxon>
        <taxon>Actinomycetes</taxon>
        <taxon>Micrococcales</taxon>
        <taxon>Cellulomonadaceae</taxon>
        <taxon>Paraoerskovia</taxon>
    </lineage>
</organism>